<reference evidence="3 4" key="1">
    <citation type="submission" date="2016-05" db="EMBL/GenBank/DDBJ databases">
        <title>Genome sequencing reveals origins of a unique bacterial endosymbiosis in the earliest lineages of terrestrial Fungi.</title>
        <authorList>
            <consortium name="DOE Joint Genome Institute"/>
            <person name="Uehling J."/>
            <person name="Gryganskyi A."/>
            <person name="Hameed K."/>
            <person name="Tschaplinski T."/>
            <person name="Misztal P."/>
            <person name="Wu S."/>
            <person name="Desiro A."/>
            <person name="Vande Pol N."/>
            <person name="Du Z.-Y."/>
            <person name="Zienkiewicz A."/>
            <person name="Zienkiewicz K."/>
            <person name="Morin E."/>
            <person name="Tisserant E."/>
            <person name="Splivallo R."/>
            <person name="Hainaut M."/>
            <person name="Henrissat B."/>
            <person name="Ohm R."/>
            <person name="Kuo A."/>
            <person name="Yan J."/>
            <person name="Lipzen A."/>
            <person name="Nolan M."/>
            <person name="Labutti K."/>
            <person name="Barry K."/>
            <person name="Goldstein A."/>
            <person name="Labbe J."/>
            <person name="Schadt C."/>
            <person name="Tuskan G."/>
            <person name="Grigoriev I."/>
            <person name="Martin F."/>
            <person name="Vilgalys R."/>
            <person name="Bonito G."/>
        </authorList>
    </citation>
    <scope>NUCLEOTIDE SEQUENCE [LARGE SCALE GENOMIC DNA]</scope>
    <source>
        <strain evidence="3 4">AG-77</strain>
    </source>
</reference>
<feature type="region of interest" description="Disordered" evidence="1">
    <location>
        <begin position="299"/>
        <end position="323"/>
    </location>
</feature>
<feature type="domain" description="LYR motif-containing protein Cup1-like N-terminal" evidence="2">
    <location>
        <begin position="62"/>
        <end position="127"/>
    </location>
</feature>
<dbReference type="Pfam" id="PF20263">
    <property type="entry name" value="LYRM2-like"/>
    <property type="match status" value="1"/>
</dbReference>
<proteinExistence type="predicted"/>
<keyword evidence="4" id="KW-1185">Reference proteome</keyword>
<name>A0A197JQ68_9FUNG</name>
<dbReference type="OrthoDB" id="2571149at2759"/>
<evidence type="ECO:0000313" key="4">
    <source>
        <dbReference type="Proteomes" id="UP000078512"/>
    </source>
</evidence>
<dbReference type="EMBL" id="KV442065">
    <property type="protein sequence ID" value="OAQ26606.1"/>
    <property type="molecule type" value="Genomic_DNA"/>
</dbReference>
<dbReference type="InterPro" id="IPR046896">
    <property type="entry name" value="Cup1-like_N"/>
</dbReference>
<dbReference type="Proteomes" id="UP000078512">
    <property type="component" value="Unassembled WGS sequence"/>
</dbReference>
<dbReference type="AlphaFoldDB" id="A0A197JQ68"/>
<gene>
    <name evidence="3" type="ORF">K457DRAFT_140252</name>
</gene>
<sequence>MPTPFWKHPAHRIPTLGLYRVLLKSTFSLPHNCVHQPGPRRIPIQHKGVGPPGSSDPLPRLQRSYLFQLIRDQFRSNRYCTSPRITAGYLREAEETLKKLRRARDGDQEVRMELKDLAHGRSGRLKEVIDHLNDLINWDPKSTTQRDRYKRLKRAQEQVWDVRTQTSIERDPHPFYKITLHPSLFTFPPELDYYPPHKYPRQLKNKRGLFKNFGGVFLTEVKTSEGSRFPRIRGGTQPEWISMMLKGRVQASVRRVNEWKHLEELQRMMQIEEQFTKSLGVDDTGYVEEIGKRLKAVQEDHARRKRDANERNGLDIGSLDDHV</sequence>
<protein>
    <recommendedName>
        <fullName evidence="2">LYR motif-containing protein Cup1-like N-terminal domain-containing protein</fullName>
    </recommendedName>
</protein>
<organism evidence="3 4">
    <name type="scientific">Linnemannia elongata AG-77</name>
    <dbReference type="NCBI Taxonomy" id="1314771"/>
    <lineage>
        <taxon>Eukaryota</taxon>
        <taxon>Fungi</taxon>
        <taxon>Fungi incertae sedis</taxon>
        <taxon>Mucoromycota</taxon>
        <taxon>Mortierellomycotina</taxon>
        <taxon>Mortierellomycetes</taxon>
        <taxon>Mortierellales</taxon>
        <taxon>Mortierellaceae</taxon>
        <taxon>Linnemannia</taxon>
    </lineage>
</organism>
<evidence type="ECO:0000256" key="1">
    <source>
        <dbReference type="SAM" id="MobiDB-lite"/>
    </source>
</evidence>
<evidence type="ECO:0000313" key="3">
    <source>
        <dbReference type="EMBL" id="OAQ26606.1"/>
    </source>
</evidence>
<accession>A0A197JQ68</accession>
<evidence type="ECO:0000259" key="2">
    <source>
        <dbReference type="Pfam" id="PF20263"/>
    </source>
</evidence>